<reference evidence="1" key="2">
    <citation type="submission" date="2025-09" db="UniProtKB">
        <authorList>
            <consortium name="Ensembl"/>
        </authorList>
    </citation>
    <scope>IDENTIFICATION</scope>
</reference>
<accession>A0A8C3HNP4</accession>
<dbReference type="AlphaFoldDB" id="A0A8C3HNP4"/>
<dbReference type="GeneTree" id="ENSGT01150000287240"/>
<proteinExistence type="predicted"/>
<dbReference type="Ensembl" id="ENSCPBT00000024821.1">
    <property type="protein sequence ID" value="ENSCPBP00000021088.1"/>
    <property type="gene ID" value="ENSCPBG00000015157.1"/>
</dbReference>
<organism evidence="1 2">
    <name type="scientific">Chrysemys picta bellii</name>
    <name type="common">Western painted turtle</name>
    <name type="synonym">Emys bellii</name>
    <dbReference type="NCBI Taxonomy" id="8478"/>
    <lineage>
        <taxon>Eukaryota</taxon>
        <taxon>Metazoa</taxon>
        <taxon>Chordata</taxon>
        <taxon>Craniata</taxon>
        <taxon>Vertebrata</taxon>
        <taxon>Euteleostomi</taxon>
        <taxon>Archelosauria</taxon>
        <taxon>Testudinata</taxon>
        <taxon>Testudines</taxon>
        <taxon>Cryptodira</taxon>
        <taxon>Durocryptodira</taxon>
        <taxon>Testudinoidea</taxon>
        <taxon>Emydidae</taxon>
        <taxon>Chrysemys</taxon>
    </lineage>
</organism>
<name>A0A8C3HNP4_CHRPI</name>
<sequence length="323" mass="35287">MACRNTSCWASSCAHQEWGYGRESQLARDLPAPATPAAGLRPEWGIVGTHPLSKSPTTPTQAGSGTGSVDAAAPVCVRWCFLRCPICEKSFPQSAQRYGRSPVCVRWCILRYAICAKSLPHSAQWCGSSPVCVRWCLLRCAICAKLLSQSRGRSPVCVRWCILRYAICAKPLSQSEQRYGRSPVCVRWCILSFELSSMQCWGHWPMGSLCCVARSGLWLSLPRGWIASCAWIPLWAVGSCIPAALSPHSACALFPPEISCPAGESRGNPGVSSWLNYTFNKDGKMSRMERFPHFFVIVFWMGASPCNGSSCPTGLDPTPCSGH</sequence>
<reference evidence="1" key="1">
    <citation type="submission" date="2025-08" db="UniProtKB">
        <authorList>
            <consortium name="Ensembl"/>
        </authorList>
    </citation>
    <scope>IDENTIFICATION</scope>
</reference>
<protein>
    <submittedName>
        <fullName evidence="1">Uncharacterized protein</fullName>
    </submittedName>
</protein>
<evidence type="ECO:0000313" key="1">
    <source>
        <dbReference type="Ensembl" id="ENSCPBP00000021088.1"/>
    </source>
</evidence>
<evidence type="ECO:0000313" key="2">
    <source>
        <dbReference type="Proteomes" id="UP000694380"/>
    </source>
</evidence>
<dbReference type="Proteomes" id="UP000694380">
    <property type="component" value="Unplaced"/>
</dbReference>
<keyword evidence="2" id="KW-1185">Reference proteome</keyword>